<name>A0A1H6LUL6_9BACT</name>
<organism evidence="2 3">
    <name type="scientific">Akkermansia glycaniphila</name>
    <dbReference type="NCBI Taxonomy" id="1679444"/>
    <lineage>
        <taxon>Bacteria</taxon>
        <taxon>Pseudomonadati</taxon>
        <taxon>Verrucomicrobiota</taxon>
        <taxon>Verrucomicrobiia</taxon>
        <taxon>Verrucomicrobiales</taxon>
        <taxon>Akkermansiaceae</taxon>
        <taxon>Akkermansia</taxon>
    </lineage>
</organism>
<evidence type="ECO:0000256" key="1">
    <source>
        <dbReference type="SAM" id="MobiDB-lite"/>
    </source>
</evidence>
<dbReference type="OrthoDB" id="194792at2"/>
<gene>
    <name evidence="2" type="ORF">PYTT_1762</name>
</gene>
<dbReference type="STRING" id="1679444.PYTT_1762"/>
<sequence length="156" mass="17410">MHPMAARKQPPSPSSFPEPGRKRFFIDRDDRAVRYSSKTERDREQAMIDFFGAQPILSLRANMRSMDSILSEITSTLPQEDDTLSPEVLRAGWERAAGAFISSQAELLSIVKGTATIRTSQPAIRYELTRQKNTLIAKLCAEFGGESITGIRILHG</sequence>
<proteinExistence type="predicted"/>
<dbReference type="Pfam" id="PF05258">
    <property type="entry name" value="DciA"/>
    <property type="match status" value="1"/>
</dbReference>
<dbReference type="AlphaFoldDB" id="A0A1H6LUL6"/>
<reference evidence="3" key="1">
    <citation type="submission" date="2016-09" db="EMBL/GenBank/DDBJ databases">
        <authorList>
            <person name="Koehorst J."/>
        </authorList>
    </citation>
    <scope>NUCLEOTIDE SEQUENCE [LARGE SCALE GENOMIC DNA]</scope>
</reference>
<accession>A0A1H6LUL6</accession>
<feature type="region of interest" description="Disordered" evidence="1">
    <location>
        <begin position="1"/>
        <end position="23"/>
    </location>
</feature>
<keyword evidence="3" id="KW-1185">Reference proteome</keyword>
<evidence type="ECO:0000313" key="3">
    <source>
        <dbReference type="Proteomes" id="UP000176204"/>
    </source>
</evidence>
<evidence type="ECO:0000313" key="2">
    <source>
        <dbReference type="EMBL" id="SEH92424.1"/>
    </source>
</evidence>
<dbReference type="EMBL" id="LT629973">
    <property type="protein sequence ID" value="SEH92424.1"/>
    <property type="molecule type" value="Genomic_DNA"/>
</dbReference>
<dbReference type="KEGG" id="agl:PYTT_1762"/>
<dbReference type="Proteomes" id="UP000176204">
    <property type="component" value="Chromosome I"/>
</dbReference>
<dbReference type="InterPro" id="IPR007922">
    <property type="entry name" value="DciA-like"/>
</dbReference>
<protein>
    <submittedName>
        <fullName evidence="2">Uncharacterized protein</fullName>
    </submittedName>
</protein>